<comment type="similarity">
    <text evidence="1">Belongs to the four-carbon acid sugar kinase family.</text>
</comment>
<evidence type="ECO:0008006" key="11">
    <source>
        <dbReference type="Google" id="ProtNLM"/>
    </source>
</evidence>
<keyword evidence="5" id="KW-0067">ATP-binding</keyword>
<dbReference type="OrthoDB" id="9778478at2"/>
<keyword evidence="10" id="KW-1185">Reference proteome</keyword>
<comment type="caution">
    <text evidence="9">The sequence shown here is derived from an EMBL/GenBank/DDBJ whole genome shotgun (WGS) entry which is preliminary data.</text>
</comment>
<keyword evidence="6" id="KW-0119">Carbohydrate metabolism</keyword>
<dbReference type="GO" id="GO:0016301">
    <property type="term" value="F:kinase activity"/>
    <property type="evidence" value="ECO:0007669"/>
    <property type="project" value="UniProtKB-KW"/>
</dbReference>
<evidence type="ECO:0000256" key="3">
    <source>
        <dbReference type="ARBA" id="ARBA00022741"/>
    </source>
</evidence>
<keyword evidence="2" id="KW-0808">Transferase</keyword>
<evidence type="ECO:0000256" key="6">
    <source>
        <dbReference type="ARBA" id="ARBA00023277"/>
    </source>
</evidence>
<feature type="domain" description="Four-carbon acid sugar kinase nucleotide binding" evidence="8">
    <location>
        <begin position="277"/>
        <end position="356"/>
    </location>
</feature>
<proteinExistence type="inferred from homology"/>
<evidence type="ECO:0000259" key="7">
    <source>
        <dbReference type="Pfam" id="PF07005"/>
    </source>
</evidence>
<dbReference type="InterPro" id="IPR031475">
    <property type="entry name" value="NBD_C"/>
</dbReference>
<keyword evidence="4" id="KW-0418">Kinase</keyword>
<sequence length="366" mass="40509">MTSMLIIADDLTGAAEIGGIALRYNLTVDIVHRLDQGSHVRVQVLNTNTRSLRQEQVLPHLKELFSNVNRTAFDFIYLKFDSALRGHIALELSFYKAYFGFELAVFCPVNPAFGRIIKNGHYFVNGKRVHQTSFLNDPEFPTKESQVLAILGTPEWKLLSDFTTINTETGVVVPEVESSVQLELLAQAISDENLLAGGAAFFNHLLQQKLEVSPHGIGGDTGLKYPLLYVCGSGYQENNDRISQVAPESLVYFDGDGGVVEEIVEKLRGKQKVVFAISTNIKGLAEEIRMAMARIVAAVYNRVGIQELIIEGGATAYEVLMALGIEVMTPVQEIQAGLIKSKVRDKELFVTLKPGSYPWANELWAF</sequence>
<dbReference type="InterPro" id="IPR010737">
    <property type="entry name" value="4-carb_acid_sugar_kinase_N"/>
</dbReference>
<dbReference type="Pfam" id="PF17042">
    <property type="entry name" value="NBD_C"/>
    <property type="match status" value="1"/>
</dbReference>
<dbReference type="GO" id="GO:0005524">
    <property type="term" value="F:ATP binding"/>
    <property type="evidence" value="ECO:0007669"/>
    <property type="project" value="UniProtKB-KW"/>
</dbReference>
<feature type="domain" description="Four-carbon acid sugar kinase N-terminal" evidence="7">
    <location>
        <begin position="4"/>
        <end position="152"/>
    </location>
</feature>
<dbReference type="SUPFAM" id="SSF142764">
    <property type="entry name" value="YgbK-like"/>
    <property type="match status" value="1"/>
</dbReference>
<reference evidence="9 10" key="1">
    <citation type="submission" date="2019-04" db="EMBL/GenBank/DDBJ databases">
        <title>Sphingobacterium olei sp. nov., isolated from oil-contaminated soil.</title>
        <authorList>
            <person name="Liu B."/>
        </authorList>
    </citation>
    <scope>NUCLEOTIDE SEQUENCE [LARGE SCALE GENOMIC DNA]</scope>
    <source>
        <strain evidence="9 10">Y3L14</strain>
    </source>
</reference>
<dbReference type="EMBL" id="SUKA01000001">
    <property type="protein sequence ID" value="TJY67934.1"/>
    <property type="molecule type" value="Genomic_DNA"/>
</dbReference>
<accession>A0A4U0H986</accession>
<dbReference type="Gene3D" id="3.40.980.20">
    <property type="entry name" value="Four-carbon acid sugar kinase, nucleotide binding domain"/>
    <property type="match status" value="1"/>
</dbReference>
<dbReference type="AlphaFoldDB" id="A0A4U0H986"/>
<dbReference type="InterPro" id="IPR042213">
    <property type="entry name" value="NBD_C_sf"/>
</dbReference>
<evidence type="ECO:0000256" key="5">
    <source>
        <dbReference type="ARBA" id="ARBA00022840"/>
    </source>
</evidence>
<evidence type="ECO:0000313" key="9">
    <source>
        <dbReference type="EMBL" id="TJY67934.1"/>
    </source>
</evidence>
<dbReference type="InterPro" id="IPR037051">
    <property type="entry name" value="4-carb_acid_sugar_kinase_N_sf"/>
</dbReference>
<organism evidence="9 10">
    <name type="scientific">Sphingobacterium alkalisoli</name>
    <dbReference type="NCBI Taxonomy" id="1874115"/>
    <lineage>
        <taxon>Bacteria</taxon>
        <taxon>Pseudomonadati</taxon>
        <taxon>Bacteroidota</taxon>
        <taxon>Sphingobacteriia</taxon>
        <taxon>Sphingobacteriales</taxon>
        <taxon>Sphingobacteriaceae</taxon>
        <taxon>Sphingobacterium</taxon>
    </lineage>
</organism>
<evidence type="ECO:0000256" key="2">
    <source>
        <dbReference type="ARBA" id="ARBA00022679"/>
    </source>
</evidence>
<dbReference type="Proteomes" id="UP000309872">
    <property type="component" value="Unassembled WGS sequence"/>
</dbReference>
<evidence type="ECO:0000256" key="4">
    <source>
        <dbReference type="ARBA" id="ARBA00022777"/>
    </source>
</evidence>
<evidence type="ECO:0000313" key="10">
    <source>
        <dbReference type="Proteomes" id="UP000309872"/>
    </source>
</evidence>
<keyword evidence="3" id="KW-0547">Nucleotide-binding</keyword>
<name>A0A4U0H986_9SPHI</name>
<gene>
    <name evidence="9" type="ORF">FAZ19_01330</name>
</gene>
<dbReference type="Gene3D" id="3.40.50.10840">
    <property type="entry name" value="Putative sugar-binding, N-terminal domain"/>
    <property type="match status" value="1"/>
</dbReference>
<evidence type="ECO:0000259" key="8">
    <source>
        <dbReference type="Pfam" id="PF17042"/>
    </source>
</evidence>
<evidence type="ECO:0000256" key="1">
    <source>
        <dbReference type="ARBA" id="ARBA00005715"/>
    </source>
</evidence>
<protein>
    <recommendedName>
        <fullName evidence="11">Four-carbon acid sugar kinase family protein</fullName>
    </recommendedName>
</protein>
<dbReference type="Pfam" id="PF07005">
    <property type="entry name" value="SBD_N"/>
    <property type="match status" value="1"/>
</dbReference>